<proteinExistence type="predicted"/>
<feature type="region of interest" description="Disordered" evidence="1">
    <location>
        <begin position="74"/>
        <end position="128"/>
    </location>
</feature>
<dbReference type="InterPro" id="IPR046284">
    <property type="entry name" value="DUF6321"/>
</dbReference>
<dbReference type="Pfam" id="PF19846">
    <property type="entry name" value="DUF6321"/>
    <property type="match status" value="1"/>
</dbReference>
<organism evidence="3">
    <name type="scientific">uncultured Caudovirales phage</name>
    <dbReference type="NCBI Taxonomy" id="2100421"/>
    <lineage>
        <taxon>Viruses</taxon>
        <taxon>Duplodnaviria</taxon>
        <taxon>Heunggongvirae</taxon>
        <taxon>Uroviricota</taxon>
        <taxon>Caudoviricetes</taxon>
        <taxon>Peduoviridae</taxon>
        <taxon>Maltschvirus</taxon>
        <taxon>Maltschvirus maltsch</taxon>
    </lineage>
</organism>
<sequence>MKTFKQLKESLKGSCWKGYEAISTKKKNGKTVPNCVPVKEDLIQERGEDSKGYYRSTESGAGITAKGAKHFGIKTAVTTPPSKLDPKGKAAKRRKSFCARMSGMKGPMKDEKGRPTRKAMSLRRWNCN</sequence>
<accession>A0A6J5KSP5</accession>
<protein>
    <recommendedName>
        <fullName evidence="2">DUF6321 domain-containing protein</fullName>
    </recommendedName>
</protein>
<dbReference type="EMBL" id="LR796178">
    <property type="protein sequence ID" value="CAB4124282.1"/>
    <property type="molecule type" value="Genomic_DNA"/>
</dbReference>
<evidence type="ECO:0000256" key="1">
    <source>
        <dbReference type="SAM" id="MobiDB-lite"/>
    </source>
</evidence>
<feature type="domain" description="DUF6321" evidence="2">
    <location>
        <begin position="60"/>
        <end position="125"/>
    </location>
</feature>
<evidence type="ECO:0000259" key="2">
    <source>
        <dbReference type="Pfam" id="PF19846"/>
    </source>
</evidence>
<gene>
    <name evidence="3" type="ORF">UFOVP49_120</name>
</gene>
<evidence type="ECO:0000313" key="3">
    <source>
        <dbReference type="EMBL" id="CAB4124282.1"/>
    </source>
</evidence>
<reference evidence="3" key="1">
    <citation type="submission" date="2020-04" db="EMBL/GenBank/DDBJ databases">
        <authorList>
            <person name="Chiriac C."/>
            <person name="Salcher M."/>
            <person name="Ghai R."/>
            <person name="Kavagutti S V."/>
        </authorList>
    </citation>
    <scope>NUCLEOTIDE SEQUENCE</scope>
</reference>
<name>A0A6J5KSP5_9CAUD</name>